<feature type="transmembrane region" description="Helical" evidence="1">
    <location>
        <begin position="209"/>
        <end position="229"/>
    </location>
</feature>
<protein>
    <submittedName>
        <fullName evidence="3">Inner membrane protein YpjD</fullName>
    </submittedName>
</protein>
<evidence type="ECO:0000256" key="1">
    <source>
        <dbReference type="SAM" id="Phobius"/>
    </source>
</evidence>
<feature type="transmembrane region" description="Helical" evidence="1">
    <location>
        <begin position="60"/>
        <end position="81"/>
    </location>
</feature>
<feature type="transmembrane region" description="Helical" evidence="1">
    <location>
        <begin position="174"/>
        <end position="197"/>
    </location>
</feature>
<feature type="transmembrane region" description="Helical" evidence="1">
    <location>
        <begin position="6"/>
        <end position="23"/>
    </location>
</feature>
<feature type="transmembrane region" description="Helical" evidence="1">
    <location>
        <begin position="126"/>
        <end position="147"/>
    </location>
</feature>
<gene>
    <name evidence="3" type="ORF">ACFQDL_08535</name>
</gene>
<dbReference type="RefSeq" id="WP_379908636.1">
    <property type="nucleotide sequence ID" value="NZ_JBHSWE010000001.1"/>
</dbReference>
<evidence type="ECO:0000313" key="4">
    <source>
        <dbReference type="Proteomes" id="UP001596422"/>
    </source>
</evidence>
<organism evidence="3 4">
    <name type="scientific">Marinobacterium aestuariivivens</name>
    <dbReference type="NCBI Taxonomy" id="1698799"/>
    <lineage>
        <taxon>Bacteria</taxon>
        <taxon>Pseudomonadati</taxon>
        <taxon>Pseudomonadota</taxon>
        <taxon>Gammaproteobacteria</taxon>
        <taxon>Oceanospirillales</taxon>
        <taxon>Oceanospirillaceae</taxon>
        <taxon>Marinobacterium</taxon>
    </lineage>
</organism>
<name>A0ABW1ZY48_9GAMM</name>
<keyword evidence="1" id="KW-0812">Transmembrane</keyword>
<keyword evidence="1" id="KW-0472">Membrane</keyword>
<accession>A0ABW1ZY48</accession>
<feature type="transmembrane region" description="Helical" evidence="1">
    <location>
        <begin position="35"/>
        <end position="54"/>
    </location>
</feature>
<dbReference type="EMBL" id="JBHSWE010000001">
    <property type="protein sequence ID" value="MFC6670126.1"/>
    <property type="molecule type" value="Genomic_DNA"/>
</dbReference>
<dbReference type="Pfam" id="PF01578">
    <property type="entry name" value="Cytochrom_C_asm"/>
    <property type="match status" value="1"/>
</dbReference>
<sequence length="263" mass="28822">MLPTSILVAALFYLAATVLQWRILKGQARPSRNLIRGLGLAGVAAHTVSVYLVLHQDAGINLGFFSTGSLIAWLIAALVLISSLRQNIDNLFIGVFPLAIASLLTASLDPATSLQHHYGPGLIVHILLSILAYSIFTIATLQALLLWRQNVALKQHHTRGLVASLPPLQTMERLLFEMLWTGFILLSASLISGFLFVEDLFAQHLVHKTTLSILAWIVYGILLGGHALLGWRSLRAIRWTIGGFIALMLAFFGSKLVIEFLLT</sequence>
<evidence type="ECO:0000313" key="3">
    <source>
        <dbReference type="EMBL" id="MFC6670126.1"/>
    </source>
</evidence>
<feature type="domain" description="Cytochrome c assembly protein" evidence="2">
    <location>
        <begin position="44"/>
        <end position="261"/>
    </location>
</feature>
<keyword evidence="4" id="KW-1185">Reference proteome</keyword>
<dbReference type="PANTHER" id="PTHR38034">
    <property type="entry name" value="INNER MEMBRANE PROTEIN YPJD"/>
    <property type="match status" value="1"/>
</dbReference>
<dbReference type="InterPro" id="IPR052372">
    <property type="entry name" value="YpjD/HemX"/>
</dbReference>
<comment type="caution">
    <text evidence="3">The sequence shown here is derived from an EMBL/GenBank/DDBJ whole genome shotgun (WGS) entry which is preliminary data.</text>
</comment>
<keyword evidence="1" id="KW-1133">Transmembrane helix</keyword>
<evidence type="ECO:0000259" key="2">
    <source>
        <dbReference type="Pfam" id="PF01578"/>
    </source>
</evidence>
<dbReference type="Proteomes" id="UP001596422">
    <property type="component" value="Unassembled WGS sequence"/>
</dbReference>
<reference evidence="4" key="1">
    <citation type="journal article" date="2019" name="Int. J. Syst. Evol. Microbiol.">
        <title>The Global Catalogue of Microorganisms (GCM) 10K type strain sequencing project: providing services to taxonomists for standard genome sequencing and annotation.</title>
        <authorList>
            <consortium name="The Broad Institute Genomics Platform"/>
            <consortium name="The Broad Institute Genome Sequencing Center for Infectious Disease"/>
            <person name="Wu L."/>
            <person name="Ma J."/>
        </authorList>
    </citation>
    <scope>NUCLEOTIDE SEQUENCE [LARGE SCALE GENOMIC DNA]</scope>
    <source>
        <strain evidence="4">NBRC 111756</strain>
    </source>
</reference>
<dbReference type="PANTHER" id="PTHR38034:SF1">
    <property type="entry name" value="INNER MEMBRANE PROTEIN YPJD"/>
    <property type="match status" value="1"/>
</dbReference>
<feature type="transmembrane region" description="Helical" evidence="1">
    <location>
        <begin position="241"/>
        <end position="262"/>
    </location>
</feature>
<feature type="transmembrane region" description="Helical" evidence="1">
    <location>
        <begin position="88"/>
        <end position="106"/>
    </location>
</feature>
<proteinExistence type="predicted"/>
<dbReference type="InterPro" id="IPR002541">
    <property type="entry name" value="Cyt_c_assembly"/>
</dbReference>